<feature type="region of interest" description="Disordered" evidence="1">
    <location>
        <begin position="102"/>
        <end position="144"/>
    </location>
</feature>
<proteinExistence type="predicted"/>
<protein>
    <submittedName>
        <fullName evidence="2">Uncharacterized protein</fullName>
    </submittedName>
</protein>
<dbReference type="AlphaFoldDB" id="A0A0C3D7Z2"/>
<evidence type="ECO:0000313" key="2">
    <source>
        <dbReference type="EMBL" id="KIM52509.1"/>
    </source>
</evidence>
<gene>
    <name evidence="2" type="ORF">SCLCIDRAFT_553901</name>
</gene>
<reference evidence="2 3" key="1">
    <citation type="submission" date="2014-04" db="EMBL/GenBank/DDBJ databases">
        <authorList>
            <consortium name="DOE Joint Genome Institute"/>
            <person name="Kuo A."/>
            <person name="Kohler A."/>
            <person name="Nagy L.G."/>
            <person name="Floudas D."/>
            <person name="Copeland A."/>
            <person name="Barry K.W."/>
            <person name="Cichocki N."/>
            <person name="Veneault-Fourrey C."/>
            <person name="LaButti K."/>
            <person name="Lindquist E.A."/>
            <person name="Lipzen A."/>
            <person name="Lundell T."/>
            <person name="Morin E."/>
            <person name="Murat C."/>
            <person name="Sun H."/>
            <person name="Tunlid A."/>
            <person name="Henrissat B."/>
            <person name="Grigoriev I.V."/>
            <person name="Hibbett D.S."/>
            <person name="Martin F."/>
            <person name="Nordberg H.P."/>
            <person name="Cantor M.N."/>
            <person name="Hua S.X."/>
        </authorList>
    </citation>
    <scope>NUCLEOTIDE SEQUENCE [LARGE SCALE GENOMIC DNA]</scope>
    <source>
        <strain evidence="2 3">Foug A</strain>
    </source>
</reference>
<evidence type="ECO:0000256" key="1">
    <source>
        <dbReference type="SAM" id="MobiDB-lite"/>
    </source>
</evidence>
<evidence type="ECO:0000313" key="3">
    <source>
        <dbReference type="Proteomes" id="UP000053989"/>
    </source>
</evidence>
<keyword evidence="3" id="KW-1185">Reference proteome</keyword>
<dbReference type="HOGENOM" id="CLU_1195480_0_0_1"/>
<dbReference type="Proteomes" id="UP000053989">
    <property type="component" value="Unassembled WGS sequence"/>
</dbReference>
<dbReference type="InParanoid" id="A0A0C3D7Z2"/>
<feature type="region of interest" description="Disordered" evidence="1">
    <location>
        <begin position="54"/>
        <end position="84"/>
    </location>
</feature>
<sequence length="232" mass="25587">MALVHRKSRGRRQGSNPRPYREDIQIHLCCCQGPECKSFKTDCDRLRGTHRPREEAHAKMQILTPGQEEVDVDSCELSSSSANPLQPSRLCAHVEDITSRLPSRRGIVSSQSNSDEDNSGSSTITFESLRPSKDLSNTAAPHEVSLVPTTCTPITRATSSQSATSSQPPNILSFSHVMALSKEELWNELQRMYRQNCVLLNHNAPLLNLGLSLTTSRRRNNHAPLSSCGPGS</sequence>
<organism evidence="2 3">
    <name type="scientific">Scleroderma citrinum Foug A</name>
    <dbReference type="NCBI Taxonomy" id="1036808"/>
    <lineage>
        <taxon>Eukaryota</taxon>
        <taxon>Fungi</taxon>
        <taxon>Dikarya</taxon>
        <taxon>Basidiomycota</taxon>
        <taxon>Agaricomycotina</taxon>
        <taxon>Agaricomycetes</taxon>
        <taxon>Agaricomycetidae</taxon>
        <taxon>Boletales</taxon>
        <taxon>Sclerodermatineae</taxon>
        <taxon>Sclerodermataceae</taxon>
        <taxon>Scleroderma</taxon>
    </lineage>
</organism>
<accession>A0A0C3D7Z2</accession>
<name>A0A0C3D7Z2_9AGAM</name>
<feature type="compositionally biased region" description="Polar residues" evidence="1">
    <location>
        <begin position="108"/>
        <end position="126"/>
    </location>
</feature>
<dbReference type="EMBL" id="KN822209">
    <property type="protein sequence ID" value="KIM52509.1"/>
    <property type="molecule type" value="Genomic_DNA"/>
</dbReference>
<reference evidence="3" key="2">
    <citation type="submission" date="2015-01" db="EMBL/GenBank/DDBJ databases">
        <title>Evolutionary Origins and Diversification of the Mycorrhizal Mutualists.</title>
        <authorList>
            <consortium name="DOE Joint Genome Institute"/>
            <consortium name="Mycorrhizal Genomics Consortium"/>
            <person name="Kohler A."/>
            <person name="Kuo A."/>
            <person name="Nagy L.G."/>
            <person name="Floudas D."/>
            <person name="Copeland A."/>
            <person name="Barry K.W."/>
            <person name="Cichocki N."/>
            <person name="Veneault-Fourrey C."/>
            <person name="LaButti K."/>
            <person name="Lindquist E.A."/>
            <person name="Lipzen A."/>
            <person name="Lundell T."/>
            <person name="Morin E."/>
            <person name="Murat C."/>
            <person name="Riley R."/>
            <person name="Ohm R."/>
            <person name="Sun H."/>
            <person name="Tunlid A."/>
            <person name="Henrissat B."/>
            <person name="Grigoriev I.V."/>
            <person name="Hibbett D.S."/>
            <person name="Martin F."/>
        </authorList>
    </citation>
    <scope>NUCLEOTIDE SEQUENCE [LARGE SCALE GENOMIC DNA]</scope>
    <source>
        <strain evidence="3">Foug A</strain>
    </source>
</reference>